<feature type="region of interest" description="Disordered" evidence="1">
    <location>
        <begin position="177"/>
        <end position="201"/>
    </location>
</feature>
<protein>
    <submittedName>
        <fullName evidence="3">Uncharacterized protein</fullName>
    </submittedName>
</protein>
<dbReference type="EMBL" id="KV423915">
    <property type="protein sequence ID" value="KZT62712.1"/>
    <property type="molecule type" value="Genomic_DNA"/>
</dbReference>
<dbReference type="Proteomes" id="UP000076842">
    <property type="component" value="Unassembled WGS sequence"/>
</dbReference>
<feature type="region of interest" description="Disordered" evidence="1">
    <location>
        <begin position="40"/>
        <end position="101"/>
    </location>
</feature>
<feature type="compositionally biased region" description="Acidic residues" evidence="1">
    <location>
        <begin position="182"/>
        <end position="198"/>
    </location>
</feature>
<proteinExistence type="predicted"/>
<reference evidence="3 4" key="1">
    <citation type="journal article" date="2016" name="Mol. Biol. Evol.">
        <title>Comparative Genomics of Early-Diverging Mushroom-Forming Fungi Provides Insights into the Origins of Lignocellulose Decay Capabilities.</title>
        <authorList>
            <person name="Nagy L.G."/>
            <person name="Riley R."/>
            <person name="Tritt A."/>
            <person name="Adam C."/>
            <person name="Daum C."/>
            <person name="Floudas D."/>
            <person name="Sun H."/>
            <person name="Yadav J.S."/>
            <person name="Pangilinan J."/>
            <person name="Larsson K.H."/>
            <person name="Matsuura K."/>
            <person name="Barry K."/>
            <person name="Labutti K."/>
            <person name="Kuo R."/>
            <person name="Ohm R.A."/>
            <person name="Bhattacharya S.S."/>
            <person name="Shirouzu T."/>
            <person name="Yoshinaga Y."/>
            <person name="Martin F.M."/>
            <person name="Grigoriev I.V."/>
            <person name="Hibbett D.S."/>
        </authorList>
    </citation>
    <scope>NUCLEOTIDE SEQUENCE [LARGE SCALE GENOMIC DNA]</scope>
    <source>
        <strain evidence="3 4">HHB12733</strain>
    </source>
</reference>
<feature type="compositionally biased region" description="Low complexity" evidence="1">
    <location>
        <begin position="65"/>
        <end position="78"/>
    </location>
</feature>
<keyword evidence="4" id="KW-1185">Reference proteome</keyword>
<gene>
    <name evidence="3" type="ORF">CALCODRAFT_505467</name>
</gene>
<name>A0A165K5K8_9BASI</name>
<feature type="transmembrane region" description="Helical" evidence="2">
    <location>
        <begin position="327"/>
        <end position="348"/>
    </location>
</feature>
<evidence type="ECO:0000256" key="1">
    <source>
        <dbReference type="SAM" id="MobiDB-lite"/>
    </source>
</evidence>
<keyword evidence="2" id="KW-1133">Transmembrane helix</keyword>
<keyword evidence="2" id="KW-0812">Transmembrane</keyword>
<accession>A0A165K5K8</accession>
<sequence length="370" mass="40495">MLAEVGVVDTGDPLAGMASLLDEVVNAEDAVVNTIDVTDAASTSDGTGGVDPDGVSTSSRNADFAVPASPTSPAVPASPATPPSYPSPESPSSEHTSAHGDTDIVELSLSQDLRDMPRLRPGQYEPTPPIAHPSISAENAVEFLATPLARKGRWTRIKEGVGSWWARRRRLGKKKAKMKCDEDLEPGIDPNEPEDGQDDNPVPTFNVYRAPWVRRRREQKRHDAMGAFWGAEAMIRFWNRVDANTDAGLQIYEEFKLAIRRGFAYLVGLEAITLARGLDWKMFGEIVLGHVCLCISLLCTFSCTVLARVVNRLKSIYWPIHAFLAKYGWYLVDAGVVVALIIGLLVLFNRLGISLSSLLSLLRALWGTLW</sequence>
<feature type="compositionally biased region" description="Pro residues" evidence="1">
    <location>
        <begin position="79"/>
        <end position="89"/>
    </location>
</feature>
<organism evidence="3 4">
    <name type="scientific">Calocera cornea HHB12733</name>
    <dbReference type="NCBI Taxonomy" id="1353952"/>
    <lineage>
        <taxon>Eukaryota</taxon>
        <taxon>Fungi</taxon>
        <taxon>Dikarya</taxon>
        <taxon>Basidiomycota</taxon>
        <taxon>Agaricomycotina</taxon>
        <taxon>Dacrymycetes</taxon>
        <taxon>Dacrymycetales</taxon>
        <taxon>Dacrymycetaceae</taxon>
        <taxon>Calocera</taxon>
    </lineage>
</organism>
<feature type="transmembrane region" description="Helical" evidence="2">
    <location>
        <begin position="286"/>
        <end position="307"/>
    </location>
</feature>
<dbReference type="InParanoid" id="A0A165K5K8"/>
<evidence type="ECO:0000313" key="4">
    <source>
        <dbReference type="Proteomes" id="UP000076842"/>
    </source>
</evidence>
<evidence type="ECO:0000313" key="3">
    <source>
        <dbReference type="EMBL" id="KZT62712.1"/>
    </source>
</evidence>
<evidence type="ECO:0000256" key="2">
    <source>
        <dbReference type="SAM" id="Phobius"/>
    </source>
</evidence>
<keyword evidence="2" id="KW-0472">Membrane</keyword>
<dbReference type="AlphaFoldDB" id="A0A165K5K8"/>